<evidence type="ECO:0000313" key="2">
    <source>
        <dbReference type="Proteomes" id="UP000055590"/>
    </source>
</evidence>
<protein>
    <submittedName>
        <fullName evidence="1">Uncharacterized protein</fullName>
    </submittedName>
</protein>
<name>A0A0K1PAE1_9BACT</name>
<organism evidence="1 2">
    <name type="scientific">Vulgatibacter incomptus</name>
    <dbReference type="NCBI Taxonomy" id="1391653"/>
    <lineage>
        <taxon>Bacteria</taxon>
        <taxon>Pseudomonadati</taxon>
        <taxon>Myxococcota</taxon>
        <taxon>Myxococcia</taxon>
        <taxon>Myxococcales</taxon>
        <taxon>Cystobacterineae</taxon>
        <taxon>Vulgatibacteraceae</taxon>
        <taxon>Vulgatibacter</taxon>
    </lineage>
</organism>
<dbReference type="AlphaFoldDB" id="A0A0K1PAE1"/>
<accession>A0A0K1PAE1</accession>
<dbReference type="KEGG" id="vin:AKJ08_0471"/>
<dbReference type="Proteomes" id="UP000055590">
    <property type="component" value="Chromosome"/>
</dbReference>
<proteinExistence type="predicted"/>
<reference evidence="1 2" key="1">
    <citation type="submission" date="2015-08" db="EMBL/GenBank/DDBJ databases">
        <authorList>
            <person name="Babu N.S."/>
            <person name="Beckwith C.J."/>
            <person name="Beseler K.G."/>
            <person name="Brison A."/>
            <person name="Carone J.V."/>
            <person name="Caskin T.P."/>
            <person name="Diamond M."/>
            <person name="Durham M.E."/>
            <person name="Foxe J.M."/>
            <person name="Go M."/>
            <person name="Henderson B.A."/>
            <person name="Jones I.B."/>
            <person name="McGettigan J.A."/>
            <person name="Micheletti S.J."/>
            <person name="Nasrallah M.E."/>
            <person name="Ortiz D."/>
            <person name="Piller C.R."/>
            <person name="Privatt S.R."/>
            <person name="Schneider S.L."/>
            <person name="Sharp S."/>
            <person name="Smith T.C."/>
            <person name="Stanton J.D."/>
            <person name="Ullery H.E."/>
            <person name="Wilson R.J."/>
            <person name="Serrano M.G."/>
            <person name="Buck G."/>
            <person name="Lee V."/>
            <person name="Wang Y."/>
            <person name="Carvalho R."/>
            <person name="Voegtly L."/>
            <person name="Shi R."/>
            <person name="Duckworth R."/>
            <person name="Johnson A."/>
            <person name="Loviza R."/>
            <person name="Walstead R."/>
            <person name="Shah Z."/>
            <person name="Kiflezghi M."/>
            <person name="Wade K."/>
            <person name="Ball S.L."/>
            <person name="Bradley K.W."/>
            <person name="Asai D.J."/>
            <person name="Bowman C.A."/>
            <person name="Russell D.A."/>
            <person name="Pope W.H."/>
            <person name="Jacobs-Sera D."/>
            <person name="Hendrix R.W."/>
            <person name="Hatfull G.F."/>
        </authorList>
    </citation>
    <scope>NUCLEOTIDE SEQUENCE [LARGE SCALE GENOMIC DNA]</scope>
    <source>
        <strain evidence="1 2">DSM 27710</strain>
    </source>
</reference>
<sequence>MDAFLRVDALTLRVDDSFGSDFGESVEMDTRPRLIPDRVGLGDRVLVIVASKGRPQAPWALIHVDEAGMVHFWGERATLPAERAASIAVSPNCYAEANTEAPTPECLDDTVTTSTNSCSSGGGAPGILSAGAAMALLAALRSRRRVTA</sequence>
<dbReference type="EMBL" id="CP012332">
    <property type="protein sequence ID" value="AKU90084.1"/>
    <property type="molecule type" value="Genomic_DNA"/>
</dbReference>
<evidence type="ECO:0000313" key="1">
    <source>
        <dbReference type="EMBL" id="AKU90084.1"/>
    </source>
</evidence>
<dbReference type="PATRIC" id="fig|1391653.3.peg.488"/>
<gene>
    <name evidence="1" type="ORF">AKJ08_0471</name>
</gene>
<keyword evidence="2" id="KW-1185">Reference proteome</keyword>
<dbReference type="STRING" id="1391653.AKJ08_0471"/>